<dbReference type="InterPro" id="IPR051681">
    <property type="entry name" value="Ser/Thr_Kinases-Pseudokinases"/>
</dbReference>
<dbReference type="Pfam" id="PF07714">
    <property type="entry name" value="PK_Tyr_Ser-Thr"/>
    <property type="match status" value="2"/>
</dbReference>
<feature type="compositionally biased region" description="Basic and acidic residues" evidence="1">
    <location>
        <begin position="37"/>
        <end position="124"/>
    </location>
</feature>
<evidence type="ECO:0000313" key="4">
    <source>
        <dbReference type="Proteomes" id="UP001437256"/>
    </source>
</evidence>
<organism evidence="3 4">
    <name type="scientific">Marasmius tenuissimus</name>
    <dbReference type="NCBI Taxonomy" id="585030"/>
    <lineage>
        <taxon>Eukaryota</taxon>
        <taxon>Fungi</taxon>
        <taxon>Dikarya</taxon>
        <taxon>Basidiomycota</taxon>
        <taxon>Agaricomycotina</taxon>
        <taxon>Agaricomycetes</taxon>
        <taxon>Agaricomycetidae</taxon>
        <taxon>Agaricales</taxon>
        <taxon>Marasmiineae</taxon>
        <taxon>Marasmiaceae</taxon>
        <taxon>Marasmius</taxon>
    </lineage>
</organism>
<feature type="domain" description="Protein kinase" evidence="2">
    <location>
        <begin position="531"/>
        <end position="876"/>
    </location>
</feature>
<evidence type="ECO:0000259" key="2">
    <source>
        <dbReference type="PROSITE" id="PS50011"/>
    </source>
</evidence>
<dbReference type="PANTHER" id="PTHR44329">
    <property type="entry name" value="SERINE/THREONINE-PROTEIN KINASE TNNI3K-RELATED"/>
    <property type="match status" value="1"/>
</dbReference>
<name>A0ABR2ZAS2_9AGAR</name>
<dbReference type="InterPro" id="IPR008271">
    <property type="entry name" value="Ser/Thr_kinase_AS"/>
</dbReference>
<dbReference type="InterPro" id="IPR000719">
    <property type="entry name" value="Prot_kinase_dom"/>
</dbReference>
<dbReference type="SUPFAM" id="SSF56112">
    <property type="entry name" value="Protein kinase-like (PK-like)"/>
    <property type="match status" value="2"/>
</dbReference>
<sequence length="876" mass="97193">MSLYKPPSKEAPDGFPTQQGTGKLDASLKAGINPMSRKSEQKEESKETGGVEDKERKPPHKESTEQSVVVKDERKAANVDSTRKQDMESGDVKPLEKDNMPKAESALKVRQDHDLEASKQESKTLRPHSFQDCHTPNEVGAEADVIQGEESEDMESMGQAEGMGVDEGVYQIQALFEDAEQCRKIIETEGNEAQRWLDLLQALTGYPGIQRQTKSTIFKVMLRLSKKSGLYPKCLKINNVERMGSHPVAGGGFGDVWKGRIADEIVCLKVVKVYLAFDVQQRLKEYMQEAIVWQQLRHPNLLPFAGLYYLGEGQGQLCLVSPWMERGNLVTFLKNTPPENVDRVLLAYDVASGLAHLHDMKIVHGDMKGVNVLITPEGRALIGDFGLSHVADSHALKLSTSLTNQAKGTTRWLAPELLRSNAPVSTVLSDMYAYGCVCYEIFAGRVPFYELGVEGAVIVAILLDGKHPSRPQDIEVDDEIWELMTSCWNSDPSLRPTAADAFERIRRLWSSRGGSGDIQDASGMAFNVGVIRSSAEYPPLDFGLLNDSSSSRPPINFISHVRSTQRQSASVSILNARPSSGEPLKPEELARKENAFRQLLDDPKKYRSVIHVLVDKKAQDVLNEWQRLAECTPDANLRSHIIKAAIQLSDYSGLSPVCLQISGTVEDLSEAPVEHSGFADIRTGSIGGVKVGVKVIRRGLNSERYDQLVKVKDVAQALAYLHGLQITHGDLKDLNVLITAEYTACIADFGLSQVIDNQTLAGLPYMSGVEGPTRWLAPEIMKGGKLTAICPETDIYAFGCVCYEIYAKRAPFADIEEYRIYHIVVVQNQRPELPREVPDGMRRVIENCWRAEPGSRPKAARIVEEIDRMDVGRRAW</sequence>
<dbReference type="Proteomes" id="UP001437256">
    <property type="component" value="Unassembled WGS sequence"/>
</dbReference>
<dbReference type="PROSITE" id="PS50011">
    <property type="entry name" value="PROTEIN_KINASE_DOM"/>
    <property type="match status" value="2"/>
</dbReference>
<evidence type="ECO:0000313" key="3">
    <source>
        <dbReference type="EMBL" id="KAL0058646.1"/>
    </source>
</evidence>
<evidence type="ECO:0000256" key="1">
    <source>
        <dbReference type="SAM" id="MobiDB-lite"/>
    </source>
</evidence>
<dbReference type="PRINTS" id="PR00109">
    <property type="entry name" value="TYRKINASE"/>
</dbReference>
<dbReference type="EMBL" id="JBBXMP010000291">
    <property type="protein sequence ID" value="KAL0058646.1"/>
    <property type="molecule type" value="Genomic_DNA"/>
</dbReference>
<dbReference type="InterPro" id="IPR001245">
    <property type="entry name" value="Ser-Thr/Tyr_kinase_cat_dom"/>
</dbReference>
<gene>
    <name evidence="3" type="ORF">AAF712_014672</name>
</gene>
<keyword evidence="4" id="KW-1185">Reference proteome</keyword>
<feature type="domain" description="Protein kinase" evidence="2">
    <location>
        <begin position="242"/>
        <end position="510"/>
    </location>
</feature>
<protein>
    <recommendedName>
        <fullName evidence="2">Protein kinase domain-containing protein</fullName>
    </recommendedName>
</protein>
<accession>A0ABR2ZAS2</accession>
<dbReference type="SMART" id="SM00220">
    <property type="entry name" value="S_TKc"/>
    <property type="match status" value="1"/>
</dbReference>
<comment type="caution">
    <text evidence="3">The sequence shown here is derived from an EMBL/GenBank/DDBJ whole genome shotgun (WGS) entry which is preliminary data.</text>
</comment>
<dbReference type="PROSITE" id="PS00108">
    <property type="entry name" value="PROTEIN_KINASE_ST"/>
    <property type="match status" value="2"/>
</dbReference>
<dbReference type="Gene3D" id="1.10.510.10">
    <property type="entry name" value="Transferase(Phosphotransferase) domain 1"/>
    <property type="match status" value="2"/>
</dbReference>
<feature type="region of interest" description="Disordered" evidence="1">
    <location>
        <begin position="1"/>
        <end position="138"/>
    </location>
</feature>
<proteinExistence type="predicted"/>
<dbReference type="InterPro" id="IPR011009">
    <property type="entry name" value="Kinase-like_dom_sf"/>
</dbReference>
<reference evidence="3 4" key="1">
    <citation type="submission" date="2024-05" db="EMBL/GenBank/DDBJ databases">
        <title>A draft genome resource for the thread blight pathogen Marasmius tenuissimus strain MS-2.</title>
        <authorList>
            <person name="Yulfo-Soto G.E."/>
            <person name="Baruah I.K."/>
            <person name="Amoako-Attah I."/>
            <person name="Bukari Y."/>
            <person name="Meinhardt L.W."/>
            <person name="Bailey B.A."/>
            <person name="Cohen S.P."/>
        </authorList>
    </citation>
    <scope>NUCLEOTIDE SEQUENCE [LARGE SCALE GENOMIC DNA]</scope>
    <source>
        <strain evidence="3 4">MS-2</strain>
    </source>
</reference>